<dbReference type="SMART" id="SM00344">
    <property type="entry name" value="HTH_ASNC"/>
    <property type="match status" value="1"/>
</dbReference>
<keyword evidence="1" id="KW-0805">Transcription regulation</keyword>
<gene>
    <name evidence="5" type="ORF">V5J35_004364</name>
</gene>
<dbReference type="GO" id="GO:0003677">
    <property type="term" value="F:DNA binding"/>
    <property type="evidence" value="ECO:0007669"/>
    <property type="project" value="UniProtKB-KW"/>
</dbReference>
<dbReference type="InterPro" id="IPR019887">
    <property type="entry name" value="Tscrpt_reg_AsnC/Lrp_C"/>
</dbReference>
<evidence type="ECO:0000256" key="3">
    <source>
        <dbReference type="ARBA" id="ARBA00023163"/>
    </source>
</evidence>
<name>A0ABV2SN41_9GAMM</name>
<dbReference type="Pfam" id="PF13412">
    <property type="entry name" value="HTH_24"/>
    <property type="match status" value="1"/>
</dbReference>
<evidence type="ECO:0000256" key="1">
    <source>
        <dbReference type="ARBA" id="ARBA00023015"/>
    </source>
</evidence>
<dbReference type="Pfam" id="PF01037">
    <property type="entry name" value="AsnC_trans_reg"/>
    <property type="match status" value="1"/>
</dbReference>
<accession>A0ABV2SN41</accession>
<evidence type="ECO:0000256" key="2">
    <source>
        <dbReference type="ARBA" id="ARBA00023125"/>
    </source>
</evidence>
<comment type="caution">
    <text evidence="5">The sequence shown here is derived from an EMBL/GenBank/DDBJ whole genome shotgun (WGS) entry which is preliminary data.</text>
</comment>
<dbReference type="RefSeq" id="WP_354009187.1">
    <property type="nucleotide sequence ID" value="NZ_JBEWTA010000001.1"/>
</dbReference>
<dbReference type="SUPFAM" id="SSF54909">
    <property type="entry name" value="Dimeric alpha+beta barrel"/>
    <property type="match status" value="1"/>
</dbReference>
<dbReference type="InterPro" id="IPR019888">
    <property type="entry name" value="Tscrpt_reg_AsnC-like"/>
</dbReference>
<dbReference type="Proteomes" id="UP001549366">
    <property type="component" value="Unassembled WGS sequence"/>
</dbReference>
<evidence type="ECO:0000313" key="5">
    <source>
        <dbReference type="EMBL" id="MET4759172.1"/>
    </source>
</evidence>
<dbReference type="Gene3D" id="1.10.10.10">
    <property type="entry name" value="Winged helix-like DNA-binding domain superfamily/Winged helix DNA-binding domain"/>
    <property type="match status" value="1"/>
</dbReference>
<dbReference type="PROSITE" id="PS50956">
    <property type="entry name" value="HTH_ASNC_2"/>
    <property type="match status" value="1"/>
</dbReference>
<protein>
    <submittedName>
        <fullName evidence="5">DNA-binding Lrp family transcriptional regulator</fullName>
    </submittedName>
</protein>
<evidence type="ECO:0000313" key="6">
    <source>
        <dbReference type="Proteomes" id="UP001549366"/>
    </source>
</evidence>
<sequence length="155" mass="17282">MAEQLDSYDLRLLDTLQTEATRSLAEVAEKVRLSASQCSRRINRLKEQGYIRSQVTLLNPQALGLDVEAFITIQLEKHDEQTTRHFNNAVNTLDAILECHAITGDGDYLLRVIAPNRQALTDFLMNELMTLPGVCQVKTALALSSIKSSTRLPIA</sequence>
<dbReference type="InterPro" id="IPR011008">
    <property type="entry name" value="Dimeric_a/b-barrel"/>
</dbReference>
<dbReference type="PRINTS" id="PR00033">
    <property type="entry name" value="HTHASNC"/>
</dbReference>
<keyword evidence="3" id="KW-0804">Transcription</keyword>
<dbReference type="InterPro" id="IPR036388">
    <property type="entry name" value="WH-like_DNA-bd_sf"/>
</dbReference>
<dbReference type="SUPFAM" id="SSF46785">
    <property type="entry name" value="Winged helix' DNA-binding domain"/>
    <property type="match status" value="1"/>
</dbReference>
<dbReference type="InterPro" id="IPR036390">
    <property type="entry name" value="WH_DNA-bd_sf"/>
</dbReference>
<reference evidence="5 6" key="1">
    <citation type="submission" date="2024-06" db="EMBL/GenBank/DDBJ databases">
        <title>Genomic Encyclopedia of Type Strains, Phase V (KMG-V): Genome sequencing to study the core and pangenomes of soil and plant-associated prokaryotes.</title>
        <authorList>
            <person name="Whitman W."/>
        </authorList>
    </citation>
    <scope>NUCLEOTIDE SEQUENCE [LARGE SCALE GENOMIC DNA]</scope>
    <source>
        <strain evidence="5 6">NE40</strain>
    </source>
</reference>
<keyword evidence="2 5" id="KW-0238">DNA-binding</keyword>
<dbReference type="Gene3D" id="3.30.70.920">
    <property type="match status" value="1"/>
</dbReference>
<dbReference type="EMBL" id="JBEWTB010000002">
    <property type="protein sequence ID" value="MET4759172.1"/>
    <property type="molecule type" value="Genomic_DNA"/>
</dbReference>
<dbReference type="PANTHER" id="PTHR30154">
    <property type="entry name" value="LEUCINE-RESPONSIVE REGULATORY PROTEIN"/>
    <property type="match status" value="1"/>
</dbReference>
<proteinExistence type="predicted"/>
<evidence type="ECO:0000259" key="4">
    <source>
        <dbReference type="PROSITE" id="PS50956"/>
    </source>
</evidence>
<organism evidence="5 6">
    <name type="scientific">Endozoicomonas lisbonensis</name>
    <dbReference type="NCBI Taxonomy" id="3120522"/>
    <lineage>
        <taxon>Bacteria</taxon>
        <taxon>Pseudomonadati</taxon>
        <taxon>Pseudomonadota</taxon>
        <taxon>Gammaproteobacteria</taxon>
        <taxon>Oceanospirillales</taxon>
        <taxon>Endozoicomonadaceae</taxon>
        <taxon>Endozoicomonas</taxon>
    </lineage>
</organism>
<dbReference type="PANTHER" id="PTHR30154:SF34">
    <property type="entry name" value="TRANSCRIPTIONAL REGULATOR AZLB"/>
    <property type="match status" value="1"/>
</dbReference>
<feature type="domain" description="HTH asnC-type" evidence="4">
    <location>
        <begin position="5"/>
        <end position="66"/>
    </location>
</feature>
<dbReference type="InterPro" id="IPR000485">
    <property type="entry name" value="AsnC-type_HTH_dom"/>
</dbReference>
<keyword evidence="6" id="KW-1185">Reference proteome</keyword>